<dbReference type="AlphaFoldDB" id="A0A4Y7Q1F9"/>
<sequence length="102" mass="11722">MSIDPGAYEIQNVMHRNFALQRWTGVETYAESDDASTPLGDELNLSKFWSISRLDNGKYSIRNSKRTTMRRPQTFPPSRRALLQHGIYSNGRSKKQVSRGDM</sequence>
<dbReference type="EMBL" id="ML170183">
    <property type="protein sequence ID" value="TDL21068.1"/>
    <property type="molecule type" value="Genomic_DNA"/>
</dbReference>
<dbReference type="Proteomes" id="UP000294933">
    <property type="component" value="Unassembled WGS sequence"/>
</dbReference>
<evidence type="ECO:0000313" key="1">
    <source>
        <dbReference type="EMBL" id="TDL21068.1"/>
    </source>
</evidence>
<keyword evidence="2" id="KW-1185">Reference proteome</keyword>
<name>A0A4Y7Q1F9_9AGAM</name>
<proteinExistence type="predicted"/>
<protein>
    <submittedName>
        <fullName evidence="1">Uncharacterized protein</fullName>
    </submittedName>
</protein>
<evidence type="ECO:0000313" key="2">
    <source>
        <dbReference type="Proteomes" id="UP000294933"/>
    </source>
</evidence>
<dbReference type="VEuPathDB" id="FungiDB:BD410DRAFT_314513"/>
<organism evidence="1 2">
    <name type="scientific">Rickenella mellea</name>
    <dbReference type="NCBI Taxonomy" id="50990"/>
    <lineage>
        <taxon>Eukaryota</taxon>
        <taxon>Fungi</taxon>
        <taxon>Dikarya</taxon>
        <taxon>Basidiomycota</taxon>
        <taxon>Agaricomycotina</taxon>
        <taxon>Agaricomycetes</taxon>
        <taxon>Hymenochaetales</taxon>
        <taxon>Rickenellaceae</taxon>
        <taxon>Rickenella</taxon>
    </lineage>
</organism>
<accession>A0A4Y7Q1F9</accession>
<gene>
    <name evidence="1" type="ORF">BD410DRAFT_314513</name>
</gene>
<reference evidence="1 2" key="1">
    <citation type="submission" date="2018-06" db="EMBL/GenBank/DDBJ databases">
        <title>A transcriptomic atlas of mushroom development highlights an independent origin of complex multicellularity.</title>
        <authorList>
            <consortium name="DOE Joint Genome Institute"/>
            <person name="Krizsan K."/>
            <person name="Almasi E."/>
            <person name="Merenyi Z."/>
            <person name="Sahu N."/>
            <person name="Viragh M."/>
            <person name="Koszo T."/>
            <person name="Mondo S."/>
            <person name="Kiss B."/>
            <person name="Balint B."/>
            <person name="Kues U."/>
            <person name="Barry K."/>
            <person name="Hegedus J.C."/>
            <person name="Henrissat B."/>
            <person name="Johnson J."/>
            <person name="Lipzen A."/>
            <person name="Ohm R."/>
            <person name="Nagy I."/>
            <person name="Pangilinan J."/>
            <person name="Yan J."/>
            <person name="Xiong Y."/>
            <person name="Grigoriev I.V."/>
            <person name="Hibbett D.S."/>
            <person name="Nagy L.G."/>
        </authorList>
    </citation>
    <scope>NUCLEOTIDE SEQUENCE [LARGE SCALE GENOMIC DNA]</scope>
    <source>
        <strain evidence="1 2">SZMC22713</strain>
    </source>
</reference>